<dbReference type="SUPFAM" id="SSF50969">
    <property type="entry name" value="YVTN repeat-like/Quinoprotein amine dehydrogenase"/>
    <property type="match status" value="1"/>
</dbReference>
<name>A0A841ARC8_9MICO</name>
<comment type="caution">
    <text evidence="2">The sequence shown here is derived from an EMBL/GenBank/DDBJ whole genome shotgun (WGS) entry which is preliminary data.</text>
</comment>
<dbReference type="PROSITE" id="PS51257">
    <property type="entry name" value="PROKAR_LIPOPROTEIN"/>
    <property type="match status" value="1"/>
</dbReference>
<dbReference type="InterPro" id="IPR011044">
    <property type="entry name" value="Quino_amine_DH_bsu"/>
</dbReference>
<protein>
    <recommendedName>
        <fullName evidence="4">ABC transporter</fullName>
    </recommendedName>
</protein>
<evidence type="ECO:0000313" key="3">
    <source>
        <dbReference type="Proteomes" id="UP000536685"/>
    </source>
</evidence>
<proteinExistence type="predicted"/>
<gene>
    <name evidence="2" type="ORF">HD599_002654</name>
</gene>
<keyword evidence="3" id="KW-1185">Reference proteome</keyword>
<dbReference type="EMBL" id="JACHMJ010000001">
    <property type="protein sequence ID" value="MBB5844331.1"/>
    <property type="molecule type" value="Genomic_DNA"/>
</dbReference>
<evidence type="ECO:0008006" key="4">
    <source>
        <dbReference type="Google" id="ProtNLM"/>
    </source>
</evidence>
<feature type="chain" id="PRO_5039501275" description="ABC transporter" evidence="1">
    <location>
        <begin position="23"/>
        <end position="400"/>
    </location>
</feature>
<accession>A0A841ARC8</accession>
<organism evidence="2 3">
    <name type="scientific">Conyzicola lurida</name>
    <dbReference type="NCBI Taxonomy" id="1172621"/>
    <lineage>
        <taxon>Bacteria</taxon>
        <taxon>Bacillati</taxon>
        <taxon>Actinomycetota</taxon>
        <taxon>Actinomycetes</taxon>
        <taxon>Micrococcales</taxon>
        <taxon>Microbacteriaceae</taxon>
        <taxon>Conyzicola</taxon>
    </lineage>
</organism>
<sequence length="400" mass="39595">MPPRSRPLATAALALVGLTACAAIPEPVDAAADAHGYVEGATEATEPQLTLATIDAAGTLALLDLLDETTTPVAVIEGATAVSTDGRFVFASSASAAGSGDLTIVDTGVWTVDHQDHSHYYRAEPRVVGALEGAGAAVVTGGGSTVAVTSPDGGAVLLDHAALGTGEIERVGEIAGATVAAPVGSAVLAGIGDTAVVATPTGETTAEAACPDPAGSIGTRVGTVIGCADGAVLATSDADGTVTLEHTPYPRAVATGDRAVEFRGRAGRPTVAAVAGSTGAWLLDTRERSWTLLPTEVPLLLVAAADDSDGRIVALAADGRVLVLDPTTGATVAATAPLLAATVADPALLAGVELSVDANRAYVNAPAEGVVYELDYADSARVARTFPVPGSPVFVAETGR</sequence>
<dbReference type="Gene3D" id="2.130.10.10">
    <property type="entry name" value="YVTN repeat-like/Quinoprotein amine dehydrogenase"/>
    <property type="match status" value="1"/>
</dbReference>
<dbReference type="AlphaFoldDB" id="A0A841ARC8"/>
<feature type="signal peptide" evidence="1">
    <location>
        <begin position="1"/>
        <end position="22"/>
    </location>
</feature>
<dbReference type="Proteomes" id="UP000536685">
    <property type="component" value="Unassembled WGS sequence"/>
</dbReference>
<keyword evidence="1" id="KW-0732">Signal</keyword>
<dbReference type="InterPro" id="IPR015943">
    <property type="entry name" value="WD40/YVTN_repeat-like_dom_sf"/>
</dbReference>
<evidence type="ECO:0000313" key="2">
    <source>
        <dbReference type="EMBL" id="MBB5844331.1"/>
    </source>
</evidence>
<dbReference type="RefSeq" id="WP_184238373.1">
    <property type="nucleotide sequence ID" value="NZ_JACHMJ010000001.1"/>
</dbReference>
<reference evidence="2 3" key="1">
    <citation type="submission" date="2020-08" db="EMBL/GenBank/DDBJ databases">
        <title>Sequencing the genomes of 1000 actinobacteria strains.</title>
        <authorList>
            <person name="Klenk H.-P."/>
        </authorList>
    </citation>
    <scope>NUCLEOTIDE SEQUENCE [LARGE SCALE GENOMIC DNA]</scope>
    <source>
        <strain evidence="2 3">DSM 105784</strain>
    </source>
</reference>
<evidence type="ECO:0000256" key="1">
    <source>
        <dbReference type="SAM" id="SignalP"/>
    </source>
</evidence>